<reference evidence="2 3" key="1">
    <citation type="submission" date="2014-06" db="EMBL/GenBank/DDBJ databases">
        <title>Evolutionary Origins and Diversification of the Mycorrhizal Mutualists.</title>
        <authorList>
            <consortium name="DOE Joint Genome Institute"/>
            <consortium name="Mycorrhizal Genomics Consortium"/>
            <person name="Kohler A."/>
            <person name="Kuo A."/>
            <person name="Nagy L.G."/>
            <person name="Floudas D."/>
            <person name="Copeland A."/>
            <person name="Barry K.W."/>
            <person name="Cichocki N."/>
            <person name="Veneault-Fourrey C."/>
            <person name="LaButti K."/>
            <person name="Lindquist E.A."/>
            <person name="Lipzen A."/>
            <person name="Lundell T."/>
            <person name="Morin E."/>
            <person name="Murat C."/>
            <person name="Riley R."/>
            <person name="Ohm R."/>
            <person name="Sun H."/>
            <person name="Tunlid A."/>
            <person name="Henrissat B."/>
            <person name="Grigoriev I.V."/>
            <person name="Hibbett D.S."/>
            <person name="Martin F."/>
        </authorList>
    </citation>
    <scope>NUCLEOTIDE SEQUENCE [LARGE SCALE GENOMIC DNA]</scope>
    <source>
        <strain evidence="2 3">SS14</strain>
    </source>
</reference>
<dbReference type="Proteomes" id="UP000054279">
    <property type="component" value="Unassembled WGS sequence"/>
</dbReference>
<accession>A0A0C9U4I2</accession>
<organism evidence="2 3">
    <name type="scientific">Sphaerobolus stellatus (strain SS14)</name>
    <dbReference type="NCBI Taxonomy" id="990650"/>
    <lineage>
        <taxon>Eukaryota</taxon>
        <taxon>Fungi</taxon>
        <taxon>Dikarya</taxon>
        <taxon>Basidiomycota</taxon>
        <taxon>Agaricomycotina</taxon>
        <taxon>Agaricomycetes</taxon>
        <taxon>Phallomycetidae</taxon>
        <taxon>Geastrales</taxon>
        <taxon>Sphaerobolaceae</taxon>
        <taxon>Sphaerobolus</taxon>
    </lineage>
</organism>
<dbReference type="EMBL" id="KN837288">
    <property type="protein sequence ID" value="KIJ29174.1"/>
    <property type="molecule type" value="Genomic_DNA"/>
</dbReference>
<feature type="region of interest" description="Disordered" evidence="1">
    <location>
        <begin position="432"/>
        <end position="451"/>
    </location>
</feature>
<dbReference type="OrthoDB" id="3238775at2759"/>
<name>A0A0C9U4I2_SPHS4</name>
<feature type="region of interest" description="Disordered" evidence="1">
    <location>
        <begin position="1"/>
        <end position="117"/>
    </location>
</feature>
<dbReference type="AlphaFoldDB" id="A0A0C9U4I2"/>
<evidence type="ECO:0000313" key="2">
    <source>
        <dbReference type="EMBL" id="KIJ29174.1"/>
    </source>
</evidence>
<evidence type="ECO:0000313" key="3">
    <source>
        <dbReference type="Proteomes" id="UP000054279"/>
    </source>
</evidence>
<feature type="region of interest" description="Disordered" evidence="1">
    <location>
        <begin position="365"/>
        <end position="396"/>
    </location>
</feature>
<feature type="compositionally biased region" description="Polar residues" evidence="1">
    <location>
        <begin position="51"/>
        <end position="61"/>
    </location>
</feature>
<dbReference type="HOGENOM" id="CLU_526944_0_0_1"/>
<keyword evidence="3" id="KW-1185">Reference proteome</keyword>
<gene>
    <name evidence="2" type="ORF">M422DRAFT_269441</name>
</gene>
<sequence>MTSEVSYESEDDPFSNVPPPLAERLELDEKKNQRKITLRIPARPCKKNDVSPVQSVESSDPPSAGELLQQTPIRRKAPAQPPVLERKRQHHEVASVNSDTVSKMESEDPVPPPKKSKSQAVLNLYLPDSEPAEPTLFSITCVVHIESTGRKGKNGKTVKVPPVLWGPLDVNTSMSWKDLLQSVATKCNTLPELLNISSMRWKPSRPANAAMMPLATESAFGYLIHSINAKTPQIQIWMGPPAAQQVPVPAADPIGGAPSQMTWYSLYKNNAPEDDDHKGAASKVQYQAILEQIVQEIEAKYPIGLCKLHETEWCFHYWPADTHYKLDRTRMLVWASSIERKETNIDRLPLNSNLFKAKDAILKTRPSTAPTTSSDNNISSPVMQNSSPHIQGSSHQFPNWPPPPGYPPPWGYSSVGYGGYYPSPSPFYHQMPPAEPRLAAQPRPSSPAPPGDLDAYMEWCKHTFSTRMKLEELGFELGFSLSSVPETEWKAVGFKFFEWQLVLKRDREYRKYVKENP</sequence>
<evidence type="ECO:0000256" key="1">
    <source>
        <dbReference type="SAM" id="MobiDB-lite"/>
    </source>
</evidence>
<protein>
    <submittedName>
        <fullName evidence="2">Uncharacterized protein</fullName>
    </submittedName>
</protein>
<proteinExistence type="predicted"/>